<keyword evidence="3 5" id="KW-0067">ATP-binding</keyword>
<sequence length="250" mass="27518">MENSGEIMLQVEHLKVEVGNEIILKDVNLTIGEGEVHILLGPNGAGKTTLLMAIMGMPGYTILDGRIIFQEKDITSLSVEERSQLGIGMAFQKMPTIPGVQLQTLGKLIVEKHKNSISVDEVSEKVNCGSLLNRSIGQGFSGGEAKRAELFQLLLHRPMFSMIDEPESGVDLDNISLVGIALQELFDRKLVRKKKRSGLIITHTGFILDYINAEMGHVLMDGKIICQGNPRDIFSGIKLNGYEACVRCER</sequence>
<comment type="similarity">
    <text evidence="1">Belongs to the ABC transporter superfamily. Ycf16 family.</text>
</comment>
<dbReference type="Gene3D" id="3.40.50.300">
    <property type="entry name" value="P-loop containing nucleotide triphosphate hydrolases"/>
    <property type="match status" value="1"/>
</dbReference>
<name>A0A7T1ANF6_ATRLM</name>
<dbReference type="GO" id="GO:0005524">
    <property type="term" value="F:ATP binding"/>
    <property type="evidence" value="ECO:0007669"/>
    <property type="project" value="UniProtKB-KW"/>
</dbReference>
<dbReference type="PANTHER" id="PTHR43204:SF1">
    <property type="entry name" value="ABC TRANSPORTER I FAMILY MEMBER 6, CHLOROPLASTIC"/>
    <property type="match status" value="1"/>
</dbReference>
<dbReference type="PROSITE" id="PS50893">
    <property type="entry name" value="ABC_TRANSPORTER_2"/>
    <property type="match status" value="1"/>
</dbReference>
<gene>
    <name evidence="5" type="ORF">RT761_02372</name>
</gene>
<evidence type="ECO:0000259" key="4">
    <source>
        <dbReference type="PROSITE" id="PS50893"/>
    </source>
</evidence>
<dbReference type="PANTHER" id="PTHR43204">
    <property type="entry name" value="ABC TRANSPORTER I FAMILY MEMBER 6, CHLOROPLASTIC"/>
    <property type="match status" value="1"/>
</dbReference>
<protein>
    <submittedName>
        <fullName evidence="5">Putative ABC transporter ATP-binding protein</fullName>
    </submittedName>
</protein>
<dbReference type="Proteomes" id="UP000594463">
    <property type="component" value="Chromosome"/>
</dbReference>
<dbReference type="KEGG" id="alam:RT761_02372"/>
<dbReference type="SUPFAM" id="SSF52540">
    <property type="entry name" value="P-loop containing nucleoside triphosphate hydrolases"/>
    <property type="match status" value="1"/>
</dbReference>
<dbReference type="GO" id="GO:0016887">
    <property type="term" value="F:ATP hydrolysis activity"/>
    <property type="evidence" value="ECO:0007669"/>
    <property type="project" value="InterPro"/>
</dbReference>
<organism evidence="5 6">
    <name type="scientific">Atribacter laminatus</name>
    <dbReference type="NCBI Taxonomy" id="2847778"/>
    <lineage>
        <taxon>Bacteria</taxon>
        <taxon>Pseudomonadati</taxon>
        <taxon>Atribacterota</taxon>
        <taxon>Atribacteria</taxon>
        <taxon>Atribacterales</taxon>
        <taxon>Atribacteraceae</taxon>
        <taxon>Atribacter</taxon>
    </lineage>
</organism>
<dbReference type="AlphaFoldDB" id="A0A7T1ANF6"/>
<dbReference type="InterPro" id="IPR027417">
    <property type="entry name" value="P-loop_NTPase"/>
</dbReference>
<dbReference type="EMBL" id="CP065383">
    <property type="protein sequence ID" value="QPM69144.1"/>
    <property type="molecule type" value="Genomic_DNA"/>
</dbReference>
<evidence type="ECO:0000256" key="2">
    <source>
        <dbReference type="ARBA" id="ARBA00022741"/>
    </source>
</evidence>
<proteinExistence type="inferred from homology"/>
<dbReference type="RefSeq" id="WP_218111625.1">
    <property type="nucleotide sequence ID" value="NZ_CP065383.1"/>
</dbReference>
<keyword evidence="2" id="KW-0547">Nucleotide-binding</keyword>
<dbReference type="InterPro" id="IPR010230">
    <property type="entry name" value="FeS-cluster_ATPase_SufC"/>
</dbReference>
<reference evidence="5 6" key="1">
    <citation type="journal article" date="2021" name="Nat. Commun.">
        <title>Isolation of a member of the candidate phylum Atribacteria reveals a unique cell membrane structure.</title>
        <authorList>
            <person name="Taiki K."/>
            <person name="Nobu M.K."/>
            <person name="Kusada H."/>
            <person name="Meng X.-Y."/>
            <person name="Hosoki N."/>
            <person name="Uematsu K."/>
            <person name="Yoshioka H."/>
            <person name="Kamagata Y."/>
            <person name="Tamaki H."/>
        </authorList>
    </citation>
    <scope>NUCLEOTIDE SEQUENCE [LARGE SCALE GENOMIC DNA]</scope>
    <source>
        <strain evidence="5 6">RT761</strain>
    </source>
</reference>
<accession>A0A7T1ANF6</accession>
<dbReference type="Pfam" id="PF00005">
    <property type="entry name" value="ABC_tran"/>
    <property type="match status" value="1"/>
</dbReference>
<evidence type="ECO:0000256" key="1">
    <source>
        <dbReference type="ARBA" id="ARBA00006216"/>
    </source>
</evidence>
<evidence type="ECO:0000256" key="3">
    <source>
        <dbReference type="ARBA" id="ARBA00022840"/>
    </source>
</evidence>
<dbReference type="InterPro" id="IPR003439">
    <property type="entry name" value="ABC_transporter-like_ATP-bd"/>
</dbReference>
<feature type="domain" description="ABC transporter" evidence="4">
    <location>
        <begin position="9"/>
        <end position="246"/>
    </location>
</feature>
<evidence type="ECO:0000313" key="5">
    <source>
        <dbReference type="EMBL" id="QPM69144.1"/>
    </source>
</evidence>
<keyword evidence="6" id="KW-1185">Reference proteome</keyword>
<evidence type="ECO:0000313" key="6">
    <source>
        <dbReference type="Proteomes" id="UP000594463"/>
    </source>
</evidence>